<dbReference type="EMBL" id="JARUHM010000008">
    <property type="protein sequence ID" value="MDT9410426.1"/>
    <property type="molecule type" value="Genomic_DNA"/>
</dbReference>
<evidence type="ECO:0000313" key="3">
    <source>
        <dbReference type="Proteomes" id="UP000423525"/>
    </source>
</evidence>
<evidence type="ECO:0000313" key="4">
    <source>
        <dbReference type="Proteomes" id="UP001265983"/>
    </source>
</evidence>
<dbReference type="Proteomes" id="UP001265983">
    <property type="component" value="Unassembled WGS sequence"/>
</dbReference>
<reference evidence="1 4" key="2">
    <citation type="submission" date="2023-03" db="EMBL/GenBank/DDBJ databases">
        <title>Whole genome sequence of the first Corynebacterium rouxii strains isolated in Brazil: a recent member of Corynebacterium diphtheriae complex.</title>
        <authorList>
            <person name="Vieira V."/>
            <person name="Ramos J.N."/>
            <person name="Araujo M.R.B."/>
            <person name="Baio P.V."/>
            <person name="Sant'Anna L.O."/>
            <person name="Veras J.F.C."/>
            <person name="Vieira E.M.D."/>
            <person name="Sousa M.A.B."/>
            <person name="Camargo C.H."/>
            <person name="Sacchi C.T."/>
            <person name="Campos K.R."/>
            <person name="Santos M.B.N."/>
            <person name="Bokermann S."/>
            <person name="Alvim L.B."/>
            <person name="Santos L.S."/>
            <person name="Mattos-Guaraldi A.L."/>
        </authorList>
    </citation>
    <scope>NUCLEOTIDE SEQUENCE [LARGE SCALE GENOMIC DNA]</scope>
    <source>
        <strain evidence="1 4">70862</strain>
    </source>
</reference>
<proteinExistence type="predicted"/>
<sequence>MHGITIDSGRALDMLASMIEEAEQQYQAHIRETPHYESASAGEGFVAYGESINSLFQLLHQRNAQRLELIKLGLEDARQRVYDLANTDTEFAARLGAVE</sequence>
<reference evidence="2 3" key="1">
    <citation type="submission" date="2019-11" db="EMBL/GenBank/DDBJ databases">
        <authorList>
            <person name="Brisse S."/>
        </authorList>
    </citation>
    <scope>NUCLEOTIDE SEQUENCE [LARGE SCALE GENOMIC DNA]</scope>
    <source>
        <strain evidence="2">FRC0190</strain>
    </source>
</reference>
<name>A0A6I8MGR4_9CORY</name>
<keyword evidence="4" id="KW-1185">Reference proteome</keyword>
<dbReference type="RefSeq" id="WP_155871732.1">
    <property type="nucleotide sequence ID" value="NZ_CP168248.1"/>
</dbReference>
<dbReference type="AlphaFoldDB" id="A0A6I8MGR4"/>
<dbReference type="EMBL" id="LR738855">
    <property type="protein sequence ID" value="VZH84549.1"/>
    <property type="molecule type" value="Genomic_DNA"/>
</dbReference>
<accession>A0A6I8MGR4</accession>
<evidence type="ECO:0000313" key="2">
    <source>
        <dbReference type="EMBL" id="VZH84549.1"/>
    </source>
</evidence>
<dbReference type="Proteomes" id="UP000423525">
    <property type="component" value="Chromosome"/>
</dbReference>
<evidence type="ECO:0000313" key="1">
    <source>
        <dbReference type="EMBL" id="MDT9410426.1"/>
    </source>
</evidence>
<dbReference type="KEGG" id="crf:FRC0190_00564"/>
<gene>
    <name evidence="2" type="ORF">FRC0190_00564</name>
    <name evidence="1" type="ORF">P8T80_03340</name>
</gene>
<protein>
    <submittedName>
        <fullName evidence="2">Uncharacterized protein</fullName>
    </submittedName>
</protein>
<organism evidence="2 3">
    <name type="scientific">Corynebacterium rouxii</name>
    <dbReference type="NCBI Taxonomy" id="2719119"/>
    <lineage>
        <taxon>Bacteria</taxon>
        <taxon>Bacillati</taxon>
        <taxon>Actinomycetota</taxon>
        <taxon>Actinomycetes</taxon>
        <taxon>Mycobacteriales</taxon>
        <taxon>Corynebacteriaceae</taxon>
        <taxon>Corynebacterium</taxon>
    </lineage>
</organism>